<dbReference type="Proteomes" id="UP000594454">
    <property type="component" value="Chromosome 6"/>
</dbReference>
<dbReference type="PRINTS" id="PR00722">
    <property type="entry name" value="CHYMOTRYPSIN"/>
</dbReference>
<dbReference type="InterPro" id="IPR018114">
    <property type="entry name" value="TRYPSIN_HIS"/>
</dbReference>
<dbReference type="OrthoDB" id="6339452at2759"/>
<dbReference type="GO" id="GO:0006508">
    <property type="term" value="P:proteolysis"/>
    <property type="evidence" value="ECO:0007669"/>
    <property type="project" value="UniProtKB-KW"/>
</dbReference>
<reference evidence="13 14" key="1">
    <citation type="submission" date="2020-11" db="EMBL/GenBank/DDBJ databases">
        <authorList>
            <person name="Wallbank WR R."/>
            <person name="Pardo Diaz C."/>
            <person name="Kozak K."/>
            <person name="Martin S."/>
            <person name="Jiggins C."/>
            <person name="Moest M."/>
            <person name="Warren A I."/>
            <person name="Generalovic N T."/>
            <person name="Byers J.R.P. K."/>
            <person name="Montejo-Kovacevich G."/>
            <person name="Yen C E."/>
        </authorList>
    </citation>
    <scope>NUCLEOTIDE SEQUENCE [LARGE SCALE GENOMIC DNA]</scope>
</reference>
<organism evidence="13 14">
    <name type="scientific">Hermetia illucens</name>
    <name type="common">Black soldier fly</name>
    <dbReference type="NCBI Taxonomy" id="343691"/>
    <lineage>
        <taxon>Eukaryota</taxon>
        <taxon>Metazoa</taxon>
        <taxon>Ecdysozoa</taxon>
        <taxon>Arthropoda</taxon>
        <taxon>Hexapoda</taxon>
        <taxon>Insecta</taxon>
        <taxon>Pterygota</taxon>
        <taxon>Neoptera</taxon>
        <taxon>Endopterygota</taxon>
        <taxon>Diptera</taxon>
        <taxon>Brachycera</taxon>
        <taxon>Stratiomyomorpha</taxon>
        <taxon>Stratiomyidae</taxon>
        <taxon>Hermetiinae</taxon>
        <taxon>Hermetia</taxon>
    </lineage>
</organism>
<dbReference type="AlphaFoldDB" id="A0A7R8V4R0"/>
<dbReference type="GO" id="GO:0035008">
    <property type="term" value="P:positive regulation of melanization defense response"/>
    <property type="evidence" value="ECO:0007669"/>
    <property type="project" value="UniProtKB-ARBA"/>
</dbReference>
<keyword evidence="14" id="KW-1185">Reference proteome</keyword>
<comment type="similarity">
    <text evidence="8">Belongs to the peptidase S1 family. CLIP subfamily.</text>
</comment>
<dbReference type="GO" id="GO:0005576">
    <property type="term" value="C:extracellular region"/>
    <property type="evidence" value="ECO:0007669"/>
    <property type="project" value="UniProtKB-SubCell"/>
</dbReference>
<dbReference type="PROSITE" id="PS00135">
    <property type="entry name" value="TRYPSIN_SER"/>
    <property type="match status" value="1"/>
</dbReference>
<protein>
    <recommendedName>
        <fullName evidence="15">Serine protease snake</fullName>
    </recommendedName>
</protein>
<dbReference type="PROSITE" id="PS00134">
    <property type="entry name" value="TRYPSIN_HIS"/>
    <property type="match status" value="1"/>
</dbReference>
<dbReference type="Pfam" id="PF00089">
    <property type="entry name" value="Trypsin"/>
    <property type="match status" value="1"/>
</dbReference>
<sequence length="385" mass="43001">MILRTIFVYIFVFCGTAFGQYVGQPCTVQRTSASGTCKIIYDCPSVITDIRRQRRYTRCSFEGRNEVVCCPNPTRPPVATPEVVIRDDSPISQRKCKEYTEAVYEYVYSIGLAVNAEKNKIQVDKCGHKTVPLIVGGEFAKPREFPHMALLGYDQGGNAVAWSCGGTLISDQYVLTAGHCLRTRAGEPDYVRLGELDILSEEDEAEPETLKIIEVIPHPDYKTSSKYNDIGLVKMEKKVKLSPFIRPACLPTEFGGPETQAIASGWGHTEWGARKGESHLMKVILTKFSHQDCNSTYASEISRRLKDGIREETQLCAGSRTARKDTCQGDSGGPLQVYHQNLYCMYTVIGVTSFGITCGNINVPGVYTRVYPYVNWIENIVWPDQ</sequence>
<dbReference type="PROSITE" id="PS51888">
    <property type="entry name" value="CLIP"/>
    <property type="match status" value="1"/>
</dbReference>
<dbReference type="SUPFAM" id="SSF50494">
    <property type="entry name" value="Trypsin-like serine proteases"/>
    <property type="match status" value="1"/>
</dbReference>
<dbReference type="GO" id="GO:0050832">
    <property type="term" value="P:defense response to fungus"/>
    <property type="evidence" value="ECO:0007669"/>
    <property type="project" value="UniProtKB-ARBA"/>
</dbReference>
<comment type="subcellular location">
    <subcellularLocation>
        <location evidence="1">Secreted</location>
    </subcellularLocation>
</comment>
<feature type="chain" id="PRO_5030523207" description="Serine protease snake" evidence="10">
    <location>
        <begin position="20"/>
        <end position="385"/>
    </location>
</feature>
<dbReference type="InterPro" id="IPR043504">
    <property type="entry name" value="Peptidase_S1_PA_chymotrypsin"/>
</dbReference>
<feature type="domain" description="Clip" evidence="12">
    <location>
        <begin position="25"/>
        <end position="70"/>
    </location>
</feature>
<evidence type="ECO:0000256" key="3">
    <source>
        <dbReference type="ARBA" id="ARBA00022670"/>
    </source>
</evidence>
<keyword evidence="3 9" id="KW-0645">Protease</keyword>
<keyword evidence="7" id="KW-1015">Disulfide bond</keyword>
<evidence type="ECO:0000256" key="9">
    <source>
        <dbReference type="RuleBase" id="RU363034"/>
    </source>
</evidence>
<evidence type="ECO:0000256" key="6">
    <source>
        <dbReference type="ARBA" id="ARBA00022825"/>
    </source>
</evidence>
<dbReference type="InterPro" id="IPR022700">
    <property type="entry name" value="CLIP"/>
</dbReference>
<dbReference type="PROSITE" id="PS50240">
    <property type="entry name" value="TRYPSIN_DOM"/>
    <property type="match status" value="1"/>
</dbReference>
<dbReference type="GO" id="GO:0160032">
    <property type="term" value="P:Toll receptor ligand protein activation cascade"/>
    <property type="evidence" value="ECO:0007669"/>
    <property type="project" value="UniProtKB-ARBA"/>
</dbReference>
<name>A0A7R8V4R0_HERIL</name>
<dbReference type="InterPro" id="IPR001314">
    <property type="entry name" value="Peptidase_S1A"/>
</dbReference>
<evidence type="ECO:0000256" key="10">
    <source>
        <dbReference type="SAM" id="SignalP"/>
    </source>
</evidence>
<gene>
    <name evidence="13" type="ORF">HERILL_LOCUS15129</name>
</gene>
<dbReference type="OMA" id="DINWDCG"/>
<dbReference type="CDD" id="cd00190">
    <property type="entry name" value="Tryp_SPc"/>
    <property type="match status" value="1"/>
</dbReference>
<dbReference type="FunFam" id="2.40.10.10:FF:000015">
    <property type="entry name" value="Atrial natriuretic peptide-converting enzyme"/>
    <property type="match status" value="1"/>
</dbReference>
<evidence type="ECO:0000313" key="13">
    <source>
        <dbReference type="EMBL" id="CAD7092798.1"/>
    </source>
</evidence>
<dbReference type="InterPro" id="IPR009003">
    <property type="entry name" value="Peptidase_S1_PA"/>
</dbReference>
<evidence type="ECO:0000256" key="1">
    <source>
        <dbReference type="ARBA" id="ARBA00004613"/>
    </source>
</evidence>
<dbReference type="PANTHER" id="PTHR24258">
    <property type="entry name" value="SERINE PROTEASE-RELATED"/>
    <property type="match status" value="1"/>
</dbReference>
<evidence type="ECO:0000256" key="5">
    <source>
        <dbReference type="ARBA" id="ARBA00022801"/>
    </source>
</evidence>
<feature type="signal peptide" evidence="10">
    <location>
        <begin position="1"/>
        <end position="19"/>
    </location>
</feature>
<keyword evidence="2" id="KW-0964">Secreted</keyword>
<dbReference type="InParanoid" id="A0A7R8V4R0"/>
<dbReference type="Gene3D" id="2.40.10.10">
    <property type="entry name" value="Trypsin-like serine proteases"/>
    <property type="match status" value="2"/>
</dbReference>
<keyword evidence="5 9" id="KW-0378">Hydrolase</keyword>
<evidence type="ECO:0000256" key="8">
    <source>
        <dbReference type="ARBA" id="ARBA00024195"/>
    </source>
</evidence>
<feature type="domain" description="Peptidase S1" evidence="11">
    <location>
        <begin position="134"/>
        <end position="382"/>
    </location>
</feature>
<evidence type="ECO:0000256" key="7">
    <source>
        <dbReference type="ARBA" id="ARBA00023157"/>
    </source>
</evidence>
<evidence type="ECO:0008006" key="15">
    <source>
        <dbReference type="Google" id="ProtNLM"/>
    </source>
</evidence>
<proteinExistence type="inferred from homology"/>
<keyword evidence="4 10" id="KW-0732">Signal</keyword>
<evidence type="ECO:0000313" key="14">
    <source>
        <dbReference type="Proteomes" id="UP000594454"/>
    </source>
</evidence>
<evidence type="ECO:0000259" key="11">
    <source>
        <dbReference type="PROSITE" id="PS50240"/>
    </source>
</evidence>
<dbReference type="InterPro" id="IPR033116">
    <property type="entry name" value="TRYPSIN_SER"/>
</dbReference>
<dbReference type="SMART" id="SM00020">
    <property type="entry name" value="Tryp_SPc"/>
    <property type="match status" value="1"/>
</dbReference>
<evidence type="ECO:0000259" key="12">
    <source>
        <dbReference type="PROSITE" id="PS51888"/>
    </source>
</evidence>
<evidence type="ECO:0000256" key="2">
    <source>
        <dbReference type="ARBA" id="ARBA00022525"/>
    </source>
</evidence>
<dbReference type="PANTHER" id="PTHR24258:SF136">
    <property type="entry name" value="GH06673P-RELATED"/>
    <property type="match status" value="1"/>
</dbReference>
<dbReference type="InterPro" id="IPR001254">
    <property type="entry name" value="Trypsin_dom"/>
</dbReference>
<keyword evidence="6 9" id="KW-0720">Serine protease</keyword>
<dbReference type="FunCoup" id="A0A7R8V4R0">
    <property type="interactions" value="11"/>
</dbReference>
<dbReference type="EMBL" id="LR899014">
    <property type="protein sequence ID" value="CAD7092798.1"/>
    <property type="molecule type" value="Genomic_DNA"/>
</dbReference>
<dbReference type="GO" id="GO:0004252">
    <property type="term" value="F:serine-type endopeptidase activity"/>
    <property type="evidence" value="ECO:0007669"/>
    <property type="project" value="InterPro"/>
</dbReference>
<evidence type="ECO:0000256" key="4">
    <source>
        <dbReference type="ARBA" id="ARBA00022729"/>
    </source>
</evidence>
<accession>A0A7R8V4R0</accession>